<gene>
    <name evidence="2" type="ORF">KYE46_15835</name>
</gene>
<dbReference type="AlphaFoldDB" id="A0A8F6TX81"/>
<keyword evidence="3" id="KW-1185">Reference proteome</keyword>
<dbReference type="EMBL" id="CP079194">
    <property type="protein sequence ID" value="QXT39376.1"/>
    <property type="molecule type" value="Genomic_DNA"/>
</dbReference>
<organism evidence="2 3">
    <name type="scientific">Gymnodinialimonas ceratoperidinii</name>
    <dbReference type="NCBI Taxonomy" id="2856823"/>
    <lineage>
        <taxon>Bacteria</taxon>
        <taxon>Pseudomonadati</taxon>
        <taxon>Pseudomonadota</taxon>
        <taxon>Alphaproteobacteria</taxon>
        <taxon>Rhodobacterales</taxon>
        <taxon>Paracoccaceae</taxon>
        <taxon>Gymnodinialimonas</taxon>
    </lineage>
</organism>
<name>A0A8F6TX81_9RHOB</name>
<protein>
    <submittedName>
        <fullName evidence="2">Uncharacterized protein</fullName>
    </submittedName>
</protein>
<feature type="signal peptide" evidence="1">
    <location>
        <begin position="1"/>
        <end position="19"/>
    </location>
</feature>
<evidence type="ECO:0000256" key="1">
    <source>
        <dbReference type="SAM" id="SignalP"/>
    </source>
</evidence>
<evidence type="ECO:0000313" key="2">
    <source>
        <dbReference type="EMBL" id="QXT39376.1"/>
    </source>
</evidence>
<proteinExistence type="predicted"/>
<feature type="chain" id="PRO_5034721807" evidence="1">
    <location>
        <begin position="20"/>
        <end position="152"/>
    </location>
</feature>
<dbReference type="Proteomes" id="UP000825009">
    <property type="component" value="Chromosome"/>
</dbReference>
<reference evidence="2 3" key="1">
    <citation type="submission" date="2021-07" db="EMBL/GenBank/DDBJ databases">
        <title>A novel Jannaschia species isolated from marine dinoflagellate Ceratoperidinium margalefii.</title>
        <authorList>
            <person name="Jiang Y."/>
            <person name="Li Z."/>
        </authorList>
    </citation>
    <scope>NUCLEOTIDE SEQUENCE [LARGE SCALE GENOMIC DNA]</scope>
    <source>
        <strain evidence="2 3">J12C1-MA-4</strain>
    </source>
</reference>
<dbReference type="KEGG" id="gce:KYE46_15835"/>
<evidence type="ECO:0000313" key="3">
    <source>
        <dbReference type="Proteomes" id="UP000825009"/>
    </source>
</evidence>
<keyword evidence="1" id="KW-0732">Signal</keyword>
<accession>A0A8F6TX81</accession>
<sequence length="152" mass="16339">MKTCTLAIALTLLAAPAFAQSEVDRLEAASVSAGANMEAFLVSRVPEIAPAIPDWEWDEEMRTAAACTLDAIRAEGGDAAVETYLDEMDVFAEVEITSMEQMATVTPVPINPDFAMQTGQACGTAEIAMRRMQESGLMEAMMVPDVMGRLMN</sequence>
<dbReference type="RefSeq" id="WP_219001934.1">
    <property type="nucleotide sequence ID" value="NZ_CP079194.1"/>
</dbReference>